<accession>A0A377JUK7</accession>
<evidence type="ECO:0008006" key="3">
    <source>
        <dbReference type="Google" id="ProtNLM"/>
    </source>
</evidence>
<dbReference type="AlphaFoldDB" id="A0A377JUK7"/>
<dbReference type="RefSeq" id="WP_002955747.1">
    <property type="nucleotide sequence ID" value="NZ_CP063081.1"/>
</dbReference>
<dbReference type="EMBL" id="UGHX01000001">
    <property type="protein sequence ID" value="STP11587.1"/>
    <property type="molecule type" value="Genomic_DNA"/>
</dbReference>
<evidence type="ECO:0000313" key="1">
    <source>
        <dbReference type="EMBL" id="STP11587.1"/>
    </source>
</evidence>
<dbReference type="Proteomes" id="UP000255103">
    <property type="component" value="Unassembled WGS sequence"/>
</dbReference>
<name>A0A377JUK7_9HELI</name>
<evidence type="ECO:0000313" key="2">
    <source>
        <dbReference type="Proteomes" id="UP000255103"/>
    </source>
</evidence>
<reference evidence="1 2" key="1">
    <citation type="submission" date="2018-06" db="EMBL/GenBank/DDBJ databases">
        <authorList>
            <consortium name="Pathogen Informatics"/>
            <person name="Doyle S."/>
        </authorList>
    </citation>
    <scope>NUCLEOTIDE SEQUENCE [LARGE SCALE GENOMIC DNA]</scope>
    <source>
        <strain evidence="1 2">NCTC12219</strain>
    </source>
</reference>
<sequence>MKKVFITGLLVFIMNGCAILKPTQVNKLQDTSMYRYAIVGQTQTLTSGSGAVYMGYGTGGGFGASSSKSINPADVISGILMKKGFVILSSPNDKPTLLVQYGQGDKRNVLGGLGGYTLSVTIQMLDSKTHDLVFTCSAEGQGDTEADDVRQAIERCLKDF</sequence>
<organism evidence="1 2">
    <name type="scientific">Helicobacter cinaedi</name>
    <dbReference type="NCBI Taxonomy" id="213"/>
    <lineage>
        <taxon>Bacteria</taxon>
        <taxon>Pseudomonadati</taxon>
        <taxon>Campylobacterota</taxon>
        <taxon>Epsilonproteobacteria</taxon>
        <taxon>Campylobacterales</taxon>
        <taxon>Helicobacteraceae</taxon>
        <taxon>Helicobacter</taxon>
    </lineage>
</organism>
<protein>
    <recommendedName>
        <fullName evidence="3">DUF4136 domain-containing protein</fullName>
    </recommendedName>
</protein>
<gene>
    <name evidence="1" type="ORF">NCTC12219_01484</name>
</gene>
<proteinExistence type="predicted"/>